<dbReference type="AlphaFoldDB" id="A0A366GHA1"/>
<feature type="domain" description="Glycosyltransferase 2-like" evidence="2">
    <location>
        <begin position="2"/>
        <end position="126"/>
    </location>
</feature>
<dbReference type="EMBL" id="QNRO01000021">
    <property type="protein sequence ID" value="RBP25686.1"/>
    <property type="molecule type" value="Genomic_DNA"/>
</dbReference>
<organism evidence="3 4">
    <name type="scientific">Marinobacter pelagius</name>
    <dbReference type="NCBI Taxonomy" id="379482"/>
    <lineage>
        <taxon>Bacteria</taxon>
        <taxon>Pseudomonadati</taxon>
        <taxon>Pseudomonadota</taxon>
        <taxon>Gammaproteobacteria</taxon>
        <taxon>Pseudomonadales</taxon>
        <taxon>Marinobacteraceae</taxon>
        <taxon>Marinobacter</taxon>
    </lineage>
</organism>
<accession>A0A366GHA1</accession>
<evidence type="ECO:0000256" key="1">
    <source>
        <dbReference type="SAM" id="MobiDB-lite"/>
    </source>
</evidence>
<evidence type="ECO:0000259" key="2">
    <source>
        <dbReference type="Pfam" id="PF00535"/>
    </source>
</evidence>
<dbReference type="InterPro" id="IPR001173">
    <property type="entry name" value="Glyco_trans_2-like"/>
</dbReference>
<proteinExistence type="predicted"/>
<keyword evidence="3" id="KW-0808">Transferase</keyword>
<evidence type="ECO:0000313" key="3">
    <source>
        <dbReference type="EMBL" id="RBP25686.1"/>
    </source>
</evidence>
<dbReference type="GO" id="GO:0016758">
    <property type="term" value="F:hexosyltransferase activity"/>
    <property type="evidence" value="ECO:0007669"/>
    <property type="project" value="UniProtKB-ARBA"/>
</dbReference>
<name>A0A366GHA1_9GAMM</name>
<dbReference type="PANTHER" id="PTHR22916">
    <property type="entry name" value="GLYCOSYLTRANSFERASE"/>
    <property type="match status" value="1"/>
</dbReference>
<protein>
    <submittedName>
        <fullName evidence="3">Glycosyl transferase family 2</fullName>
    </submittedName>
</protein>
<reference evidence="3 4" key="1">
    <citation type="submission" date="2018-06" db="EMBL/GenBank/DDBJ databases">
        <title>Freshwater and sediment microbial communities from various areas in North America, analyzing microbe dynamics in response to fracking.</title>
        <authorList>
            <person name="Lamendella R."/>
        </authorList>
    </citation>
    <scope>NUCLEOTIDE SEQUENCE [LARGE SCALE GENOMIC DNA]</scope>
    <source>
        <strain evidence="3 4">114J</strain>
    </source>
</reference>
<dbReference type="Gene3D" id="3.90.550.10">
    <property type="entry name" value="Spore Coat Polysaccharide Biosynthesis Protein SpsA, Chain A"/>
    <property type="match status" value="1"/>
</dbReference>
<feature type="region of interest" description="Disordered" evidence="1">
    <location>
        <begin position="1"/>
        <end position="21"/>
    </location>
</feature>
<dbReference type="SUPFAM" id="SSF53448">
    <property type="entry name" value="Nucleotide-diphospho-sugar transferases"/>
    <property type="match status" value="1"/>
</dbReference>
<comment type="caution">
    <text evidence="3">The sequence shown here is derived from an EMBL/GenBank/DDBJ whole genome shotgun (WGS) entry which is preliminary data.</text>
</comment>
<dbReference type="InterPro" id="IPR029044">
    <property type="entry name" value="Nucleotide-diphossugar_trans"/>
</dbReference>
<gene>
    <name evidence="3" type="ORF">DET50_12128</name>
</gene>
<evidence type="ECO:0000313" key="4">
    <source>
        <dbReference type="Proteomes" id="UP000252995"/>
    </source>
</evidence>
<dbReference type="Pfam" id="PF00535">
    <property type="entry name" value="Glycos_transf_2"/>
    <property type="match status" value="1"/>
</dbReference>
<sequence>MVDDGSLDNTPESISRFKDDPRFRYVRTDNQGQPKAKNRGLAESRGEFIGFCDADDLWHREKLKVQMPIFQNLKVGVSYTEVSYIDQFGTEINKPQPYSRYSGNVTNQLAIKNFIPFGTALFRRACVEQNGSFDEDLPMGIDWDLWLRYSLDWEFKYIPEKTYIYRLWPGQMSKNYRGRYDNASRILTKFLKQYPNILPESVISRAWADMHVSRAMAIANAEKTFREPFKDILAGLRKDYAYWPAWRSLAKLVVRKF</sequence>
<dbReference type="Proteomes" id="UP000252995">
    <property type="component" value="Unassembled WGS sequence"/>
</dbReference>
<dbReference type="PANTHER" id="PTHR22916:SF3">
    <property type="entry name" value="UDP-GLCNAC:BETAGAL BETA-1,3-N-ACETYLGLUCOSAMINYLTRANSFERASE-LIKE PROTEIN 1"/>
    <property type="match status" value="1"/>
</dbReference>